<feature type="transmembrane region" description="Helical" evidence="1">
    <location>
        <begin position="25"/>
        <end position="47"/>
    </location>
</feature>
<feature type="transmembrane region" description="Helical" evidence="1">
    <location>
        <begin position="67"/>
        <end position="95"/>
    </location>
</feature>
<keyword evidence="1" id="KW-0812">Transmembrane</keyword>
<sequence length="138" mass="14925">MFEELKVRKVTLLDFIAEHTKGLKFWIGLLTTFFSFKGQQILAFAAYDPSSRLAGDNGANVNFGDLLYGFLPLFQDFFTVLMIFCAVVCGGKLGLSGATGDARGRQGAISGLFFIVFAETVILHAQSIVGMATKQANG</sequence>
<dbReference type="RefSeq" id="WP_046308222.1">
    <property type="nucleotide sequence ID" value="NZ_KQ034005.1"/>
</dbReference>
<geneLocation type="plasmid" evidence="2">
    <name>pHma11p1</name>
</geneLocation>
<proteinExistence type="predicted"/>
<evidence type="ECO:0000256" key="1">
    <source>
        <dbReference type="SAM" id="Phobius"/>
    </source>
</evidence>
<keyword evidence="1" id="KW-1133">Transmembrane helix</keyword>
<name>A0A0F4LMV8_9LACO</name>
<dbReference type="AlphaFoldDB" id="A0A0F4LMV8"/>
<dbReference type="HOGENOM" id="CLU_1852601_0_0_9"/>
<reference evidence="2 3" key="1">
    <citation type="submission" date="2015-01" db="EMBL/GenBank/DDBJ databases">
        <title>Comparative genomics of the lactic acid bacteria isolated from the honey bee gut.</title>
        <authorList>
            <person name="Ellegaard K.M."/>
            <person name="Tamarit D."/>
            <person name="Javelind E."/>
            <person name="Olofsson T."/>
            <person name="Andersson S.G."/>
            <person name="Vasquez A."/>
        </authorList>
    </citation>
    <scope>NUCLEOTIDE SEQUENCE [LARGE SCALE GENOMIC DNA]</scope>
    <source>
        <strain evidence="2 3">Hma11</strain>
        <plasmid evidence="2">pHma11p1</plasmid>
    </source>
</reference>
<dbReference type="PATRIC" id="fig|303541.3.peg.5"/>
<comment type="caution">
    <text evidence="2">The sequence shown here is derived from an EMBL/GenBank/DDBJ whole genome shotgun (WGS) entry which is preliminary data.</text>
</comment>
<evidence type="ECO:0000313" key="2">
    <source>
        <dbReference type="EMBL" id="KJY59604.1"/>
    </source>
</evidence>
<keyword evidence="3" id="KW-1185">Reference proteome</keyword>
<gene>
    <name evidence="2" type="ORF">JF72_14350</name>
</gene>
<feature type="transmembrane region" description="Helical" evidence="1">
    <location>
        <begin position="107"/>
        <end position="129"/>
    </location>
</feature>
<protein>
    <submittedName>
        <fullName evidence="2">Uncharacterized protein</fullName>
    </submittedName>
</protein>
<keyword evidence="2" id="KW-0614">Plasmid</keyword>
<evidence type="ECO:0000313" key="3">
    <source>
        <dbReference type="Proteomes" id="UP000033682"/>
    </source>
</evidence>
<dbReference type="EMBL" id="JXLG01000016">
    <property type="protein sequence ID" value="KJY59604.1"/>
    <property type="molecule type" value="Genomic_DNA"/>
</dbReference>
<accession>A0A0F4LMV8</accession>
<dbReference type="Proteomes" id="UP000033682">
    <property type="component" value="Plasmid pHma11p1"/>
</dbReference>
<organism evidence="2 3">
    <name type="scientific">Lactobacillus apis</name>
    <dbReference type="NCBI Taxonomy" id="303541"/>
    <lineage>
        <taxon>Bacteria</taxon>
        <taxon>Bacillati</taxon>
        <taxon>Bacillota</taxon>
        <taxon>Bacilli</taxon>
        <taxon>Lactobacillales</taxon>
        <taxon>Lactobacillaceae</taxon>
        <taxon>Lactobacillus</taxon>
    </lineage>
</organism>
<keyword evidence="1" id="KW-0472">Membrane</keyword>